<accession>A0A0B6XYK9</accession>
<dbReference type="EMBL" id="HACG01002104">
    <property type="protein sequence ID" value="CEK48969.1"/>
    <property type="molecule type" value="Transcribed_RNA"/>
</dbReference>
<proteinExistence type="predicted"/>
<evidence type="ECO:0000313" key="1">
    <source>
        <dbReference type="EMBL" id="CEK48969.1"/>
    </source>
</evidence>
<feature type="non-terminal residue" evidence="1">
    <location>
        <position position="78"/>
    </location>
</feature>
<organism evidence="1">
    <name type="scientific">Arion vulgaris</name>
    <dbReference type="NCBI Taxonomy" id="1028688"/>
    <lineage>
        <taxon>Eukaryota</taxon>
        <taxon>Metazoa</taxon>
        <taxon>Spiralia</taxon>
        <taxon>Lophotrochozoa</taxon>
        <taxon>Mollusca</taxon>
        <taxon>Gastropoda</taxon>
        <taxon>Heterobranchia</taxon>
        <taxon>Euthyneura</taxon>
        <taxon>Panpulmonata</taxon>
        <taxon>Eupulmonata</taxon>
        <taxon>Stylommatophora</taxon>
        <taxon>Helicina</taxon>
        <taxon>Arionoidea</taxon>
        <taxon>Arionidae</taxon>
        <taxon>Arion</taxon>
    </lineage>
</organism>
<dbReference type="AlphaFoldDB" id="A0A0B6XYK9"/>
<reference evidence="1" key="1">
    <citation type="submission" date="2014-12" db="EMBL/GenBank/DDBJ databases">
        <title>Insight into the proteome of Arion vulgaris.</title>
        <authorList>
            <person name="Aradska J."/>
            <person name="Bulat T."/>
            <person name="Smidak R."/>
            <person name="Sarate P."/>
            <person name="Gangsoo J."/>
            <person name="Sialana F."/>
            <person name="Bilban M."/>
            <person name="Lubec G."/>
        </authorList>
    </citation>
    <scope>NUCLEOTIDE SEQUENCE</scope>
    <source>
        <tissue evidence="1">Skin</tissue>
    </source>
</reference>
<gene>
    <name evidence="1" type="primary">ORF5872</name>
</gene>
<name>A0A0B6XYK9_9EUPU</name>
<protein>
    <submittedName>
        <fullName evidence="1">Uncharacterized protein</fullName>
    </submittedName>
</protein>
<sequence length="78" mass="9058">MDFQHDISEELQLTHYSYHHEDVLPDLDAYHTTRFYQSTSNGVDFSHIILQVQQHQITDGNAILANVNVELEVNRVCC</sequence>